<proteinExistence type="predicted"/>
<keyword evidence="2" id="KW-1185">Reference proteome</keyword>
<gene>
    <name evidence="1" type="ORF">PACLA_8A077002</name>
</gene>
<name>A0A7D9K910_PARCT</name>
<dbReference type="AlphaFoldDB" id="A0A7D9K910"/>
<evidence type="ECO:0000313" key="1">
    <source>
        <dbReference type="EMBL" id="CAB4043112.1"/>
    </source>
</evidence>
<sequence length="271" mass="31930">MFAGFSSKNSQHSCVTFQGVGKENINVYSGRITRLEEENKCLKQEKKDVESEMWKTQEGLRDEIRRLEYEIKSTSKKMRDAETKYVNLAATPPKVQVRTVQVVSEEMKRKLEETAEQNRKQEYLLEQIKKEHSAKVAQHRKLEDVLEQTKMEHSSKVRESESEQFRLLAQMKTEHNSKVKELETEISSVKEKHRQEIDHILNEKQEEIEKVKSEAERTTGGLRKLYRSLQENCLRLMKESRDLKNHQQLLKLACLKFTTALKPTCREVHKQ</sequence>
<comment type="caution">
    <text evidence="1">The sequence shown here is derived from an EMBL/GenBank/DDBJ whole genome shotgun (WGS) entry which is preliminary data.</text>
</comment>
<feature type="non-terminal residue" evidence="1">
    <location>
        <position position="271"/>
    </location>
</feature>
<protein>
    <submittedName>
        <fullName evidence="1">Uncharacterized protein</fullName>
    </submittedName>
</protein>
<accession>A0A7D9K910</accession>
<dbReference type="Proteomes" id="UP001152795">
    <property type="component" value="Unassembled WGS sequence"/>
</dbReference>
<dbReference type="EMBL" id="CACRXK020031537">
    <property type="protein sequence ID" value="CAB4043112.1"/>
    <property type="molecule type" value="Genomic_DNA"/>
</dbReference>
<evidence type="ECO:0000313" key="2">
    <source>
        <dbReference type="Proteomes" id="UP001152795"/>
    </source>
</evidence>
<reference evidence="1" key="1">
    <citation type="submission" date="2020-04" db="EMBL/GenBank/DDBJ databases">
        <authorList>
            <person name="Alioto T."/>
            <person name="Alioto T."/>
            <person name="Gomez Garrido J."/>
        </authorList>
    </citation>
    <scope>NUCLEOTIDE SEQUENCE</scope>
    <source>
        <strain evidence="1">A484AB</strain>
    </source>
</reference>
<organism evidence="1 2">
    <name type="scientific">Paramuricea clavata</name>
    <name type="common">Red gorgonian</name>
    <name type="synonym">Violescent sea-whip</name>
    <dbReference type="NCBI Taxonomy" id="317549"/>
    <lineage>
        <taxon>Eukaryota</taxon>
        <taxon>Metazoa</taxon>
        <taxon>Cnidaria</taxon>
        <taxon>Anthozoa</taxon>
        <taxon>Octocorallia</taxon>
        <taxon>Malacalcyonacea</taxon>
        <taxon>Plexauridae</taxon>
        <taxon>Paramuricea</taxon>
    </lineage>
</organism>